<dbReference type="SUPFAM" id="SSF55174">
    <property type="entry name" value="Alpha-L RNA-binding motif"/>
    <property type="match status" value="1"/>
</dbReference>
<evidence type="ECO:0000313" key="6">
    <source>
        <dbReference type="Proteomes" id="UP000278422"/>
    </source>
</evidence>
<dbReference type="RefSeq" id="WP_029157988.1">
    <property type="nucleotide sequence ID" value="NZ_CP066067.1"/>
</dbReference>
<dbReference type="EMBL" id="PQNK01000014">
    <property type="protein sequence ID" value="RRO85984.1"/>
    <property type="molecule type" value="Genomic_DNA"/>
</dbReference>
<gene>
    <name evidence="4" type="ORF">CXF42_08345</name>
    <name evidence="3" type="ORF">CXF48_08470</name>
</gene>
<dbReference type="AlphaFoldDB" id="A0A3R8QLV1"/>
<evidence type="ECO:0000256" key="2">
    <source>
        <dbReference type="SAM" id="MobiDB-lite"/>
    </source>
</evidence>
<evidence type="ECO:0000256" key="1">
    <source>
        <dbReference type="PROSITE-ProRule" id="PRU00182"/>
    </source>
</evidence>
<feature type="compositionally biased region" description="Acidic residues" evidence="2">
    <location>
        <begin position="85"/>
        <end position="101"/>
    </location>
</feature>
<evidence type="ECO:0000313" key="5">
    <source>
        <dbReference type="Proteomes" id="UP000276526"/>
    </source>
</evidence>
<organism evidence="3 5">
    <name type="scientific">Corynebacterium bovis</name>
    <dbReference type="NCBI Taxonomy" id="36808"/>
    <lineage>
        <taxon>Bacteria</taxon>
        <taxon>Bacillati</taxon>
        <taxon>Actinomycetota</taxon>
        <taxon>Actinomycetes</taxon>
        <taxon>Mycobacteriales</taxon>
        <taxon>Corynebacteriaceae</taxon>
        <taxon>Corynebacterium</taxon>
    </lineage>
</organism>
<dbReference type="CDD" id="cd00165">
    <property type="entry name" value="S4"/>
    <property type="match status" value="1"/>
</dbReference>
<dbReference type="Proteomes" id="UP000278422">
    <property type="component" value="Unassembled WGS sequence"/>
</dbReference>
<dbReference type="EMBL" id="PQNQ01000025">
    <property type="protein sequence ID" value="RRQ03040.1"/>
    <property type="molecule type" value="Genomic_DNA"/>
</dbReference>
<dbReference type="GeneID" id="60808904"/>
<dbReference type="Gene3D" id="3.10.290.10">
    <property type="entry name" value="RNA-binding S4 domain"/>
    <property type="match status" value="1"/>
</dbReference>
<dbReference type="Proteomes" id="UP000276526">
    <property type="component" value="Unassembled WGS sequence"/>
</dbReference>
<keyword evidence="6" id="KW-1185">Reference proteome</keyword>
<dbReference type="Pfam" id="PF13275">
    <property type="entry name" value="S4_2"/>
    <property type="match status" value="1"/>
</dbReference>
<sequence>MHTPDAPEVPVTGGGIRLGQFIKLAGLVETGGTAKELVAGGRVTVNGAVDTRRGRQLGDGDRVAVLHDVDGPEAAVARVALRGETEDDDVFDENTADDDFDPEKWRNL</sequence>
<dbReference type="OrthoDB" id="9811532at2"/>
<feature type="region of interest" description="Disordered" evidence="2">
    <location>
        <begin position="83"/>
        <end position="108"/>
    </location>
</feature>
<evidence type="ECO:0000313" key="4">
    <source>
        <dbReference type="EMBL" id="RRQ03040.1"/>
    </source>
</evidence>
<accession>A0A3R8QLV1</accession>
<dbReference type="GO" id="GO:0003723">
    <property type="term" value="F:RNA binding"/>
    <property type="evidence" value="ECO:0007669"/>
    <property type="project" value="UniProtKB-KW"/>
</dbReference>
<dbReference type="PROSITE" id="PS50889">
    <property type="entry name" value="S4"/>
    <property type="match status" value="1"/>
</dbReference>
<protein>
    <submittedName>
        <fullName evidence="3">RNA-binding S4 domain-containing protein</fullName>
    </submittedName>
</protein>
<dbReference type="InterPro" id="IPR036986">
    <property type="entry name" value="S4_RNA-bd_sf"/>
</dbReference>
<proteinExistence type="predicted"/>
<name>A0A3R8QLV1_9CORY</name>
<evidence type="ECO:0000313" key="3">
    <source>
        <dbReference type="EMBL" id="RRO85984.1"/>
    </source>
</evidence>
<comment type="caution">
    <text evidence="3">The sequence shown here is derived from an EMBL/GenBank/DDBJ whole genome shotgun (WGS) entry which is preliminary data.</text>
</comment>
<reference evidence="5 6" key="1">
    <citation type="submission" date="2018-01" db="EMBL/GenBank/DDBJ databases">
        <title>Twenty Corynebacterium bovis Genomes.</title>
        <authorList>
            <person name="Gulvik C.A."/>
        </authorList>
    </citation>
    <scope>NUCLEOTIDE SEQUENCE [LARGE SCALE GENOMIC DNA]</scope>
    <source>
        <strain evidence="4 6">16-2004</strain>
        <strain evidence="3 5">F6900</strain>
    </source>
</reference>
<keyword evidence="1" id="KW-0694">RNA-binding</keyword>